<dbReference type="EMBL" id="CM047747">
    <property type="protein sequence ID" value="KAJ0018612.1"/>
    <property type="molecule type" value="Genomic_DNA"/>
</dbReference>
<evidence type="ECO:0000313" key="1">
    <source>
        <dbReference type="EMBL" id="KAJ0018612.1"/>
    </source>
</evidence>
<accession>A0ACC0XKN8</accession>
<name>A0ACC0XKN8_9ROSI</name>
<dbReference type="Proteomes" id="UP001163603">
    <property type="component" value="Chromosome 12"/>
</dbReference>
<gene>
    <name evidence="1" type="ORF">Pint_12288</name>
</gene>
<comment type="caution">
    <text evidence="1">The sequence shown here is derived from an EMBL/GenBank/DDBJ whole genome shotgun (WGS) entry which is preliminary data.</text>
</comment>
<keyword evidence="2" id="KW-1185">Reference proteome</keyword>
<organism evidence="1 2">
    <name type="scientific">Pistacia integerrima</name>
    <dbReference type="NCBI Taxonomy" id="434235"/>
    <lineage>
        <taxon>Eukaryota</taxon>
        <taxon>Viridiplantae</taxon>
        <taxon>Streptophyta</taxon>
        <taxon>Embryophyta</taxon>
        <taxon>Tracheophyta</taxon>
        <taxon>Spermatophyta</taxon>
        <taxon>Magnoliopsida</taxon>
        <taxon>eudicotyledons</taxon>
        <taxon>Gunneridae</taxon>
        <taxon>Pentapetalae</taxon>
        <taxon>rosids</taxon>
        <taxon>malvids</taxon>
        <taxon>Sapindales</taxon>
        <taxon>Anacardiaceae</taxon>
        <taxon>Pistacia</taxon>
    </lineage>
</organism>
<reference evidence="2" key="1">
    <citation type="journal article" date="2023" name="G3 (Bethesda)">
        <title>Genome assembly and association tests identify interacting loci associated with vigor, precocity, and sex in interspecific pistachio rootstocks.</title>
        <authorList>
            <person name="Palmer W."/>
            <person name="Jacygrad E."/>
            <person name="Sagayaradj S."/>
            <person name="Cavanaugh K."/>
            <person name="Han R."/>
            <person name="Bertier L."/>
            <person name="Beede B."/>
            <person name="Kafkas S."/>
            <person name="Golino D."/>
            <person name="Preece J."/>
            <person name="Michelmore R."/>
        </authorList>
    </citation>
    <scope>NUCLEOTIDE SEQUENCE [LARGE SCALE GENOMIC DNA]</scope>
</reference>
<sequence>MSTNDEVRVDIHEDENAETSPQEHIYVMDTTIASQNQPSKEEMVEIRTSLPQYQAVRINIAQENEEHEKMDELVRSPPPKLIAHKDLQEILTNEVVNDTRAASTNESSDEIVENDTSVPHEDQLDNPIRIDGLDDAALKKLKEAAVSNDWKKAYNEVFKKDPVKNSEYFTAGITVDDDTALHVAIRAGSARFVRKMLNYMTKEQLTSKNCFGTTAFHLAASLGRLKLVKLMFKKNEKLAGMRGKWDVLPIYVAAMQGNYKMVQFLYRVGGPLQKADSIRLFLYWTYETFLLDDPRIKEDLEKLYIVTLRNDWNTAFQDIFKQDPFENSKYLTAKISENEDTTLHVAIASQSFTFAEELIKYMKRKDLSIKNKDGNTAFFLVATFGNVRLANQMFVKNLELPNIRGKNAMLPIHKADERGHKLMVKFLHRIGRPLEEMDRKILSAIASKNGLSEEIVENGISCPPTNQADYPRMMEIHRILSNAAMDNDWNIAYKDIFKGDPFKNSKYLTAKISEGGNIALHLATVTNSIGFVNELIKYMLKEELTITNDAGDTAFLLAAGNGRVDVAKVMFEKNRWLPNIRGYLEMLPIHVAARNGHREMVEFLYGIQGPLPEIDSNRLFLNLRFTVSLFDDPRIKKSLNKLYTTAWMNDWNTAHRDIFEGDVSKNSKYLAARISNKEDTALHIAAWRKSSTFVEELVKYMRKEDLAIKNSDGNTAFFLVAASGNVRLVEQMFEKNVELPSIHGDKEMLPIHKAAQQGHKMMVEFLYGIQGPLIEKDTNKFFDYWWLDQHIAKKLYRAALKDDLNTATKICHDHPNYITSRISQKGDIALHIAVEAQSSSFVQVLVDKMNPEDLEIKNHDGNTAFCLVAASGNLQLARKMFCKNSELRNIHGEKEMLPIHMGAQSGHKEMVEFLYDISGDYLNDEDHIKLINSLIRSGLYGLAHNYLYKRPDLANRREESNWETALHILARTPKFANQKQQGIFKRWNKGNDKALELVKWLLQQIRLLEEDKISEIIEYTWPVIFTAVEQGNIDFLTIIIREFPDLILKFDRNNYSIFHVAVLNRQKEIFKLIDKISLAFKKPIFQCRDKAGNNILHLAGMMPPQERLNNVSGVALQLQQELFWFEEVSQIVDPMDVEAKNKKGKTPTDIFKQKIKALKDKGEKWMKDTANSCMIVATLITTVVFAAAFTVPGGIKDETGTPNFIQKASFTMFVISDAISLVSSSCSILTFLSILTGRYADEDFRYVLPRQLVVGLLTLFFSIAAMMVVFCTTIFIVYKDGKIWIPILVTGFASFPVILFTLQQWNLLYDVARATFKLSFLFKTNKNSLFGDDDDEGKSWSLIKKWKDSTCWNFPEECWNSPSSTLLSGGRDMCSKEM</sequence>
<proteinExistence type="predicted"/>
<protein>
    <submittedName>
        <fullName evidence="1">Uncharacterized protein</fullName>
    </submittedName>
</protein>
<evidence type="ECO:0000313" key="2">
    <source>
        <dbReference type="Proteomes" id="UP001163603"/>
    </source>
</evidence>